<reference evidence="2 3" key="1">
    <citation type="submission" date="2016-10" db="EMBL/GenBank/DDBJ databases">
        <authorList>
            <person name="de Groot N.N."/>
        </authorList>
    </citation>
    <scope>NUCLEOTIDE SEQUENCE [LARGE SCALE GENOMIC DNA]</scope>
    <source>
        <strain evidence="2 3">DSM 23842</strain>
    </source>
</reference>
<evidence type="ECO:0000259" key="1">
    <source>
        <dbReference type="PROSITE" id="PS51725"/>
    </source>
</evidence>
<dbReference type="SUPFAM" id="SSF54909">
    <property type="entry name" value="Dimeric alpha+beta barrel"/>
    <property type="match status" value="1"/>
</dbReference>
<dbReference type="InterPro" id="IPR007138">
    <property type="entry name" value="ABM_dom"/>
</dbReference>
<dbReference type="OrthoDB" id="1120859at2"/>
<sequence>MITTDLVRIVKLTFAEEHIPLFLSNFEKVKERIRGFEGCNFLELYRDKNNTNVFFTYSYWSSEADLENYRHSELFKSVWAETKPLFCDKPEAWSVDKLASLT</sequence>
<proteinExistence type="predicted"/>
<dbReference type="Proteomes" id="UP000198846">
    <property type="component" value="Unassembled WGS sequence"/>
</dbReference>
<name>A0A1H3XQ34_BIZPA</name>
<dbReference type="AlphaFoldDB" id="A0A1H3XQ34"/>
<dbReference type="RefSeq" id="WP_092133051.1">
    <property type="nucleotide sequence ID" value="NZ_FNQK01000005.1"/>
</dbReference>
<evidence type="ECO:0000313" key="3">
    <source>
        <dbReference type="Proteomes" id="UP000198846"/>
    </source>
</evidence>
<dbReference type="Pfam" id="PF03992">
    <property type="entry name" value="ABM"/>
    <property type="match status" value="1"/>
</dbReference>
<dbReference type="InterPro" id="IPR011008">
    <property type="entry name" value="Dimeric_a/b-barrel"/>
</dbReference>
<dbReference type="PROSITE" id="PS51725">
    <property type="entry name" value="ABM"/>
    <property type="match status" value="1"/>
</dbReference>
<dbReference type="EMBL" id="FNQK01000005">
    <property type="protein sequence ID" value="SEA00638.1"/>
    <property type="molecule type" value="Genomic_DNA"/>
</dbReference>
<evidence type="ECO:0000313" key="2">
    <source>
        <dbReference type="EMBL" id="SEA00638.1"/>
    </source>
</evidence>
<accession>A0A1H3XQ34</accession>
<protein>
    <recommendedName>
        <fullName evidence="1">ABM domain-containing protein</fullName>
    </recommendedName>
</protein>
<feature type="domain" description="ABM" evidence="1">
    <location>
        <begin position="6"/>
        <end position="95"/>
    </location>
</feature>
<organism evidence="2 3">
    <name type="scientific">Bizionia paragorgiae</name>
    <dbReference type="NCBI Taxonomy" id="283786"/>
    <lineage>
        <taxon>Bacteria</taxon>
        <taxon>Pseudomonadati</taxon>
        <taxon>Bacteroidota</taxon>
        <taxon>Flavobacteriia</taxon>
        <taxon>Flavobacteriales</taxon>
        <taxon>Flavobacteriaceae</taxon>
        <taxon>Bizionia</taxon>
    </lineage>
</organism>
<keyword evidence="3" id="KW-1185">Reference proteome</keyword>
<dbReference type="Gene3D" id="3.30.70.100">
    <property type="match status" value="1"/>
</dbReference>
<dbReference type="STRING" id="283786.SAMN04487990_10590"/>
<gene>
    <name evidence="2" type="ORF">SAMN04487990_10590</name>
</gene>